<evidence type="ECO:0000313" key="1">
    <source>
        <dbReference type="EMBL" id="OYO22827.1"/>
    </source>
</evidence>
<dbReference type="Gene3D" id="2.30.110.10">
    <property type="entry name" value="Electron Transport, Fmn-binding Protein, Chain A"/>
    <property type="match status" value="1"/>
</dbReference>
<dbReference type="AlphaFoldDB" id="A0A255H5B4"/>
<dbReference type="Pfam" id="PF04299">
    <property type="entry name" value="FMN_bind_2"/>
    <property type="match status" value="1"/>
</dbReference>
<dbReference type="InterPro" id="IPR007396">
    <property type="entry name" value="TR_PAI2-type"/>
</dbReference>
<comment type="caution">
    <text evidence="1">The sequence shown here is derived from an EMBL/GenBank/DDBJ whole genome shotgun (WGS) entry which is preliminary data.</text>
</comment>
<dbReference type="PIRSF" id="PIRSF010372">
    <property type="entry name" value="PaiB"/>
    <property type="match status" value="1"/>
</dbReference>
<proteinExistence type="predicted"/>
<dbReference type="SUPFAM" id="SSF50475">
    <property type="entry name" value="FMN-binding split barrel"/>
    <property type="match status" value="1"/>
</dbReference>
<reference evidence="1 2" key="1">
    <citation type="submission" date="2017-07" db="EMBL/GenBank/DDBJ databases">
        <title>Draft whole genome sequences of clinical Proprionibacteriaceae strains.</title>
        <authorList>
            <person name="Bernier A.-M."/>
            <person name="Bernard K."/>
            <person name="Domingo M.-C."/>
        </authorList>
    </citation>
    <scope>NUCLEOTIDE SEQUENCE [LARGE SCALE GENOMIC DNA]</scope>
    <source>
        <strain evidence="1 2">NML 130396</strain>
    </source>
</reference>
<keyword evidence="2" id="KW-1185">Reference proteome</keyword>
<dbReference type="OrthoDB" id="9794948at2"/>
<dbReference type="RefSeq" id="WP_094363472.1">
    <property type="nucleotide sequence ID" value="NZ_NMVQ01000009.1"/>
</dbReference>
<dbReference type="EMBL" id="NMVQ01000009">
    <property type="protein sequence ID" value="OYO22827.1"/>
    <property type="molecule type" value="Genomic_DNA"/>
</dbReference>
<sequence>MWIPDRFALPADEALEILHEMGSGDLVTPGPDGLQATFVPWVFDEGTGELGVLRGHLARQNPHWQLLRDTAAESLLIVHGPDSYISPNWYASKATNPKVVPTWNYTTVHVHGRVVVHEEPDWILRQVNAQTDKFEEPFAEPWRVRDAPADFVAGLARAIVGVELRVSRIEAKAKQSQNRPAEDVVSLVQGLRSVGDHDGASAVADANRHRLR</sequence>
<dbReference type="Proteomes" id="UP000216311">
    <property type="component" value="Unassembled WGS sequence"/>
</dbReference>
<protein>
    <submittedName>
        <fullName evidence="1">Transcriptional regulator</fullName>
    </submittedName>
</protein>
<organism evidence="1 2">
    <name type="scientific">Enemella dayhoffiae</name>
    <dbReference type="NCBI Taxonomy" id="2016507"/>
    <lineage>
        <taxon>Bacteria</taxon>
        <taxon>Bacillati</taxon>
        <taxon>Actinomycetota</taxon>
        <taxon>Actinomycetes</taxon>
        <taxon>Propionibacteriales</taxon>
        <taxon>Propionibacteriaceae</taxon>
        <taxon>Enemella</taxon>
    </lineage>
</organism>
<dbReference type="PANTHER" id="PTHR35802:SF1">
    <property type="entry name" value="PROTEASE SYNTHASE AND SPORULATION PROTEIN PAI 2"/>
    <property type="match status" value="1"/>
</dbReference>
<name>A0A255H5B4_9ACTN</name>
<evidence type="ECO:0000313" key="2">
    <source>
        <dbReference type="Proteomes" id="UP000216311"/>
    </source>
</evidence>
<gene>
    <name evidence="1" type="ORF">CGZ93_07235</name>
</gene>
<accession>A0A255H5B4</accession>
<dbReference type="InterPro" id="IPR012349">
    <property type="entry name" value="Split_barrel_FMN-bd"/>
</dbReference>
<dbReference type="PANTHER" id="PTHR35802">
    <property type="entry name" value="PROTEASE SYNTHASE AND SPORULATION PROTEIN PAI 2"/>
    <property type="match status" value="1"/>
</dbReference>